<evidence type="ECO:0000313" key="3">
    <source>
        <dbReference type="Proteomes" id="UP000191116"/>
    </source>
</evidence>
<name>A0A1T4QEB2_9GAMM</name>
<proteinExistence type="predicted"/>
<dbReference type="AlphaFoldDB" id="A0A1T4QEB2"/>
<dbReference type="OrthoDB" id="5771152at2"/>
<feature type="signal peptide" evidence="1">
    <location>
        <begin position="1"/>
        <end position="18"/>
    </location>
</feature>
<evidence type="ECO:0000313" key="2">
    <source>
        <dbReference type="EMBL" id="SKA02153.1"/>
    </source>
</evidence>
<dbReference type="Proteomes" id="UP000191116">
    <property type="component" value="Unassembled WGS sequence"/>
</dbReference>
<evidence type="ECO:0000256" key="1">
    <source>
        <dbReference type="SAM" id="SignalP"/>
    </source>
</evidence>
<gene>
    <name evidence="2" type="ORF">CZ814_01008</name>
</gene>
<sequence length="101" mass="11077">MKVMLLLMLSILSFQASAQERYVCKDGTAERTVEVVYSQPGHKVPCDVKYTKASGSQVLWSASHEIGYCETKAQTFAAKLGTLGWTCSKAEKTVAEQPLSE</sequence>
<protein>
    <submittedName>
        <fullName evidence="2">Uncharacterized protein</fullName>
    </submittedName>
</protein>
<dbReference type="EMBL" id="FUWP01000003">
    <property type="protein sequence ID" value="SKA02153.1"/>
    <property type="molecule type" value="Genomic_DNA"/>
</dbReference>
<dbReference type="RefSeq" id="WP_080173896.1">
    <property type="nucleotide sequence ID" value="NZ_AP024855.1"/>
</dbReference>
<feature type="chain" id="PRO_5012594556" evidence="1">
    <location>
        <begin position="19"/>
        <end position="101"/>
    </location>
</feature>
<accession>A0A1T4QEB2</accession>
<reference evidence="2 3" key="1">
    <citation type="submission" date="2017-02" db="EMBL/GenBank/DDBJ databases">
        <authorList>
            <person name="Peterson S.W."/>
        </authorList>
    </citation>
    <scope>NUCLEOTIDE SEQUENCE [LARGE SCALE GENOMIC DNA]</scope>
    <source>
        <strain evidence="2 3">CECT 9189</strain>
    </source>
</reference>
<keyword evidence="1" id="KW-0732">Signal</keyword>
<organism evidence="2 3">
    <name type="scientific">Photobacterium toruni</name>
    <dbReference type="NCBI Taxonomy" id="1935446"/>
    <lineage>
        <taxon>Bacteria</taxon>
        <taxon>Pseudomonadati</taxon>
        <taxon>Pseudomonadota</taxon>
        <taxon>Gammaproteobacteria</taxon>
        <taxon>Vibrionales</taxon>
        <taxon>Vibrionaceae</taxon>
        <taxon>Photobacterium</taxon>
    </lineage>
</organism>